<protein>
    <submittedName>
        <fullName evidence="2">Uncharacterized protein</fullName>
    </submittedName>
</protein>
<keyword evidence="1" id="KW-0812">Transmembrane</keyword>
<name>A0A498C8D4_9GAMM</name>
<dbReference type="RefSeq" id="WP_121441766.1">
    <property type="nucleotide sequence ID" value="NZ_RCDA01000001.1"/>
</dbReference>
<keyword evidence="3" id="KW-1185">Reference proteome</keyword>
<dbReference type="OrthoDB" id="5770893at2"/>
<comment type="caution">
    <text evidence="2">The sequence shown here is derived from an EMBL/GenBank/DDBJ whole genome shotgun (WGS) entry which is preliminary data.</text>
</comment>
<feature type="transmembrane region" description="Helical" evidence="1">
    <location>
        <begin position="44"/>
        <end position="69"/>
    </location>
</feature>
<sequence length="113" mass="12312">MATAATPLSQRLIALGSMRWFLALCALVAIVLRPEPGTGIVTEGWALVPTLLAPVLAPLVAVVLLLDALMARVFMIDTDGPVRQHYRLAIWFNVLLAALVTVYWLPYFLAIGQ</sequence>
<keyword evidence="1" id="KW-0472">Membrane</keyword>
<evidence type="ECO:0000313" key="3">
    <source>
        <dbReference type="Proteomes" id="UP000275461"/>
    </source>
</evidence>
<dbReference type="Proteomes" id="UP000275461">
    <property type="component" value="Unassembled WGS sequence"/>
</dbReference>
<dbReference type="EMBL" id="RCDA01000001">
    <property type="protein sequence ID" value="RLK51349.1"/>
    <property type="molecule type" value="Genomic_DNA"/>
</dbReference>
<feature type="transmembrane region" description="Helical" evidence="1">
    <location>
        <begin position="90"/>
        <end position="110"/>
    </location>
</feature>
<keyword evidence="1" id="KW-1133">Transmembrane helix</keyword>
<organism evidence="2 3">
    <name type="scientific">Alkalispirillum mobile</name>
    <dbReference type="NCBI Taxonomy" id="85925"/>
    <lineage>
        <taxon>Bacteria</taxon>
        <taxon>Pseudomonadati</taxon>
        <taxon>Pseudomonadota</taxon>
        <taxon>Gammaproteobacteria</taxon>
        <taxon>Chromatiales</taxon>
        <taxon>Ectothiorhodospiraceae</taxon>
        <taxon>Alkalispirillum</taxon>
    </lineage>
</organism>
<evidence type="ECO:0000256" key="1">
    <source>
        <dbReference type="SAM" id="Phobius"/>
    </source>
</evidence>
<feature type="transmembrane region" description="Helical" evidence="1">
    <location>
        <begin position="12"/>
        <end position="32"/>
    </location>
</feature>
<evidence type="ECO:0000313" key="2">
    <source>
        <dbReference type="EMBL" id="RLK51349.1"/>
    </source>
</evidence>
<dbReference type="AlphaFoldDB" id="A0A498C8D4"/>
<proteinExistence type="predicted"/>
<accession>A0A498C8D4</accession>
<gene>
    <name evidence="2" type="ORF">DFR31_1285</name>
</gene>
<reference evidence="2 3" key="1">
    <citation type="submission" date="2018-10" db="EMBL/GenBank/DDBJ databases">
        <title>Genomic Encyclopedia of Type Strains, Phase IV (KMG-IV): sequencing the most valuable type-strain genomes for metagenomic binning, comparative biology and taxonomic classification.</title>
        <authorList>
            <person name="Goeker M."/>
        </authorList>
    </citation>
    <scope>NUCLEOTIDE SEQUENCE [LARGE SCALE GENOMIC DNA]</scope>
    <source>
        <strain evidence="2 3">DSM 12769</strain>
    </source>
</reference>